<reference evidence="2 3" key="1">
    <citation type="submission" date="2023-10" db="EMBL/GenBank/DDBJ databases">
        <title>Genome-Wide Identification Analysis in wild type Solanum Pinnatisectum Reveals Some Genes Defensing Phytophthora Infestans.</title>
        <authorList>
            <person name="Sun C."/>
        </authorList>
    </citation>
    <scope>NUCLEOTIDE SEQUENCE [LARGE SCALE GENOMIC DNA]</scope>
    <source>
        <strain evidence="2">LQN</strain>
        <tissue evidence="2">Leaf</tissue>
    </source>
</reference>
<comment type="caution">
    <text evidence="2">The sequence shown here is derived from an EMBL/GenBank/DDBJ whole genome shotgun (WGS) entry which is preliminary data.</text>
</comment>
<organism evidence="2 3">
    <name type="scientific">Solanum pinnatisectum</name>
    <name type="common">tansyleaf nightshade</name>
    <dbReference type="NCBI Taxonomy" id="50273"/>
    <lineage>
        <taxon>Eukaryota</taxon>
        <taxon>Viridiplantae</taxon>
        <taxon>Streptophyta</taxon>
        <taxon>Embryophyta</taxon>
        <taxon>Tracheophyta</taxon>
        <taxon>Spermatophyta</taxon>
        <taxon>Magnoliopsida</taxon>
        <taxon>eudicotyledons</taxon>
        <taxon>Gunneridae</taxon>
        <taxon>Pentapetalae</taxon>
        <taxon>asterids</taxon>
        <taxon>lamiids</taxon>
        <taxon>Solanales</taxon>
        <taxon>Solanaceae</taxon>
        <taxon>Solanoideae</taxon>
        <taxon>Solaneae</taxon>
        <taxon>Solanum</taxon>
    </lineage>
</organism>
<protein>
    <submittedName>
        <fullName evidence="2">Uncharacterized protein</fullName>
    </submittedName>
</protein>
<accession>A0AAV9MGS7</accession>
<evidence type="ECO:0000313" key="3">
    <source>
        <dbReference type="Proteomes" id="UP001311915"/>
    </source>
</evidence>
<dbReference type="EMBL" id="JAWPEI010000001">
    <property type="protein sequence ID" value="KAK4737200.1"/>
    <property type="molecule type" value="Genomic_DNA"/>
</dbReference>
<keyword evidence="3" id="KW-1185">Reference proteome</keyword>
<dbReference type="Proteomes" id="UP001311915">
    <property type="component" value="Unassembled WGS sequence"/>
</dbReference>
<proteinExistence type="predicted"/>
<evidence type="ECO:0000313" key="2">
    <source>
        <dbReference type="EMBL" id="KAK4737200.1"/>
    </source>
</evidence>
<feature type="region of interest" description="Disordered" evidence="1">
    <location>
        <begin position="1"/>
        <end position="28"/>
    </location>
</feature>
<gene>
    <name evidence="2" type="ORF">R3W88_000897</name>
</gene>
<evidence type="ECO:0000256" key="1">
    <source>
        <dbReference type="SAM" id="MobiDB-lite"/>
    </source>
</evidence>
<dbReference type="AlphaFoldDB" id="A0AAV9MGS7"/>
<sequence>MSEKPTDFLDNNPKNRRMDRMTQASDLSSQTNLPQIFLAPFLNFQNFEAPASLEKGRQSISLTQKWCPDSKVKDRALNYFPEATVASGEVSVTFGKAKSQLRQLL</sequence>
<name>A0AAV9MGS7_9SOLN</name>